<reference evidence="1 2" key="1">
    <citation type="journal article" date="2006" name="Int. J. Syst. Evol. Microbiol.">
        <title>Chryseobacterium piscium sp. nov., isolated from fish of the South Atlantic Ocean off South Africa.</title>
        <authorList>
            <person name="de Beer H."/>
            <person name="Hugo C.J."/>
            <person name="Jooste P.J."/>
            <person name="Vancanneyt M."/>
            <person name="Coenye T."/>
            <person name="Vandamme P."/>
        </authorList>
    </citation>
    <scope>NUCLEOTIDE SEQUENCE [LARGE SCALE GENOMIC DNA]</scope>
    <source>
        <strain evidence="1 2">CCUG 51923</strain>
    </source>
</reference>
<dbReference type="Proteomes" id="UP000256512">
    <property type="component" value="Unassembled WGS sequence"/>
</dbReference>
<name>A0A3D9BLL1_9FLAO</name>
<evidence type="ECO:0008006" key="3">
    <source>
        <dbReference type="Google" id="ProtNLM"/>
    </source>
</evidence>
<evidence type="ECO:0000313" key="1">
    <source>
        <dbReference type="EMBL" id="REC54336.1"/>
    </source>
</evidence>
<sequence>MEHRFNIYLEYCTIQPKKDGKIKEKQSRVPSILKTDLPQLKLLDKIHIGIEDFYKNEADGYSFEWWSDKENGIGGKLRFSSSKYLFSDAVLYDGEGDEELKYFHPLDYPTPESFVGFIIMPDDTIYESLYYMSVSDYELNNLDLDYDGYTQMAVESRVFNHWQRVLLYYMDGEGIGSVETEIFKREMPKIFPDWTWENFIAKFESLRLSNKDK</sequence>
<protein>
    <recommendedName>
        <fullName evidence="3">SMI1/KNR4 family protein</fullName>
    </recommendedName>
</protein>
<organism evidence="1 2">
    <name type="scientific">Chryseobacterium piscium</name>
    <dbReference type="NCBI Taxonomy" id="333702"/>
    <lineage>
        <taxon>Bacteria</taxon>
        <taxon>Pseudomonadati</taxon>
        <taxon>Bacteroidota</taxon>
        <taxon>Flavobacteriia</taxon>
        <taxon>Flavobacteriales</taxon>
        <taxon>Weeksellaceae</taxon>
        <taxon>Chryseobacterium group</taxon>
        <taxon>Chryseobacterium</taxon>
    </lineage>
</organism>
<evidence type="ECO:0000313" key="2">
    <source>
        <dbReference type="Proteomes" id="UP000256512"/>
    </source>
</evidence>
<dbReference type="EMBL" id="QNVS01000026">
    <property type="protein sequence ID" value="REC54336.1"/>
    <property type="molecule type" value="Genomic_DNA"/>
</dbReference>
<dbReference type="AlphaFoldDB" id="A0A3D9BLL1"/>
<proteinExistence type="predicted"/>
<dbReference type="RefSeq" id="WP_115950193.1">
    <property type="nucleotide sequence ID" value="NZ_QNVS01000026.1"/>
</dbReference>
<accession>A0A3D9BLL1</accession>
<comment type="caution">
    <text evidence="1">The sequence shown here is derived from an EMBL/GenBank/DDBJ whole genome shotgun (WGS) entry which is preliminary data.</text>
</comment>
<gene>
    <name evidence="1" type="ORF">DRF62_10060</name>
</gene>
<keyword evidence="2" id="KW-1185">Reference proteome</keyword>